<dbReference type="RefSeq" id="WP_089938213.1">
    <property type="nucleotide sequence ID" value="NZ_CAKOEW010000001.1"/>
</dbReference>
<evidence type="ECO:0000256" key="7">
    <source>
        <dbReference type="ARBA" id="ARBA00023136"/>
    </source>
</evidence>
<feature type="transmembrane region" description="Helical" evidence="9">
    <location>
        <begin position="319"/>
        <end position="340"/>
    </location>
</feature>
<feature type="transmembrane region" description="Helical" evidence="9">
    <location>
        <begin position="361"/>
        <end position="382"/>
    </location>
</feature>
<evidence type="ECO:0000256" key="1">
    <source>
        <dbReference type="ARBA" id="ARBA00004141"/>
    </source>
</evidence>
<proteinExistence type="inferred from homology"/>
<dbReference type="SUPFAM" id="SSF161093">
    <property type="entry name" value="MgtE membrane domain-like"/>
    <property type="match status" value="1"/>
</dbReference>
<comment type="similarity">
    <text evidence="2 9">Belongs to the SLC41A transporter family.</text>
</comment>
<evidence type="ECO:0000256" key="8">
    <source>
        <dbReference type="PROSITE-ProRule" id="PRU00703"/>
    </source>
</evidence>
<keyword evidence="5 9" id="KW-0460">Magnesium</keyword>
<dbReference type="AlphaFoldDB" id="A0A2U1DC98"/>
<gene>
    <name evidence="11" type="ORF">C7384_102118</name>
</gene>
<comment type="subcellular location">
    <subcellularLocation>
        <location evidence="9">Cell membrane</location>
        <topology evidence="9">Multi-pass membrane protein</topology>
    </subcellularLocation>
    <subcellularLocation>
        <location evidence="1">Membrane</location>
        <topology evidence="1">Multi-pass membrane protein</topology>
    </subcellularLocation>
</comment>
<dbReference type="GO" id="GO:0046872">
    <property type="term" value="F:metal ion binding"/>
    <property type="evidence" value="ECO:0007669"/>
    <property type="project" value="UniProtKB-KW"/>
</dbReference>
<evidence type="ECO:0000313" key="11">
    <source>
        <dbReference type="EMBL" id="PVY85298.1"/>
    </source>
</evidence>
<keyword evidence="3 9" id="KW-0813">Transport</keyword>
<dbReference type="CDD" id="cd04606">
    <property type="entry name" value="CBS_pair_Mg_transporter"/>
    <property type="match status" value="1"/>
</dbReference>
<dbReference type="InterPro" id="IPR000644">
    <property type="entry name" value="CBS_dom"/>
</dbReference>
<comment type="function">
    <text evidence="9">Acts as a magnesium transporter.</text>
</comment>
<dbReference type="Pfam" id="PF01769">
    <property type="entry name" value="MgtE"/>
    <property type="match status" value="1"/>
</dbReference>
<feature type="transmembrane region" description="Helical" evidence="9">
    <location>
        <begin position="388"/>
        <end position="414"/>
    </location>
</feature>
<dbReference type="SUPFAM" id="SSF54631">
    <property type="entry name" value="CBS-domain pair"/>
    <property type="match status" value="1"/>
</dbReference>
<evidence type="ECO:0000256" key="4">
    <source>
        <dbReference type="ARBA" id="ARBA00022692"/>
    </source>
</evidence>
<reference evidence="11 12" key="1">
    <citation type="submission" date="2018-04" db="EMBL/GenBank/DDBJ databases">
        <title>Genomic Encyclopedia of Type Strains, Phase IV (KMG-IV): sequencing the most valuable type-strain genomes for metagenomic binning, comparative biology and taxonomic classification.</title>
        <authorList>
            <person name="Goeker M."/>
        </authorList>
    </citation>
    <scope>NUCLEOTIDE SEQUENCE [LARGE SCALE GENOMIC DNA]</scope>
    <source>
        <strain evidence="11 12">DSM 28795</strain>
    </source>
</reference>
<dbReference type="OrthoDB" id="9790355at2"/>
<dbReference type="EMBL" id="QEKT01000002">
    <property type="protein sequence ID" value="PVY85298.1"/>
    <property type="molecule type" value="Genomic_DNA"/>
</dbReference>
<dbReference type="GO" id="GO:0005886">
    <property type="term" value="C:plasma membrane"/>
    <property type="evidence" value="ECO:0007669"/>
    <property type="project" value="UniProtKB-SubCell"/>
</dbReference>
<accession>A0A2U1DC98</accession>
<dbReference type="Pfam" id="PF00571">
    <property type="entry name" value="CBS"/>
    <property type="match status" value="2"/>
</dbReference>
<dbReference type="InterPro" id="IPR038076">
    <property type="entry name" value="MgtE_N_sf"/>
</dbReference>
<dbReference type="SMART" id="SM00116">
    <property type="entry name" value="CBS"/>
    <property type="match status" value="2"/>
</dbReference>
<dbReference type="Gene3D" id="1.25.60.10">
    <property type="entry name" value="MgtE N-terminal domain-like"/>
    <property type="match status" value="1"/>
</dbReference>
<keyword evidence="6 9" id="KW-1133">Transmembrane helix</keyword>
<evidence type="ECO:0000256" key="5">
    <source>
        <dbReference type="ARBA" id="ARBA00022842"/>
    </source>
</evidence>
<dbReference type="PROSITE" id="PS51371">
    <property type="entry name" value="CBS"/>
    <property type="match status" value="2"/>
</dbReference>
<dbReference type="GO" id="GO:0015095">
    <property type="term" value="F:magnesium ion transmembrane transporter activity"/>
    <property type="evidence" value="ECO:0007669"/>
    <property type="project" value="UniProtKB-UniRule"/>
</dbReference>
<dbReference type="SMART" id="SM00924">
    <property type="entry name" value="MgtE_N"/>
    <property type="match status" value="1"/>
</dbReference>
<keyword evidence="4 9" id="KW-0812">Transmembrane</keyword>
<feature type="domain" description="CBS" evidence="10">
    <location>
        <begin position="207"/>
        <end position="265"/>
    </location>
</feature>
<comment type="caution">
    <text evidence="11">The sequence shown here is derived from an EMBL/GenBank/DDBJ whole genome shotgun (WGS) entry which is preliminary data.</text>
</comment>
<comment type="subunit">
    <text evidence="9">Homodimer.</text>
</comment>
<evidence type="ECO:0000313" key="12">
    <source>
        <dbReference type="Proteomes" id="UP000245433"/>
    </source>
</evidence>
<evidence type="ECO:0000256" key="9">
    <source>
        <dbReference type="RuleBase" id="RU362011"/>
    </source>
</evidence>
<dbReference type="Proteomes" id="UP000245433">
    <property type="component" value="Unassembled WGS sequence"/>
</dbReference>
<dbReference type="InterPro" id="IPR006667">
    <property type="entry name" value="SLC41_membr_dom"/>
</dbReference>
<keyword evidence="9" id="KW-1003">Cell membrane</keyword>
<dbReference type="InterPro" id="IPR006668">
    <property type="entry name" value="Mg_transptr_MgtE_intracell_dom"/>
</dbReference>
<keyword evidence="9" id="KW-0479">Metal-binding</keyword>
<evidence type="ECO:0000256" key="2">
    <source>
        <dbReference type="ARBA" id="ARBA00009749"/>
    </source>
</evidence>
<dbReference type="Gene3D" id="1.10.357.20">
    <property type="entry name" value="SLC41 divalent cation transporters, integral membrane domain"/>
    <property type="match status" value="1"/>
</dbReference>
<dbReference type="NCBIfam" id="TIGR00400">
    <property type="entry name" value="mgtE"/>
    <property type="match status" value="1"/>
</dbReference>
<keyword evidence="12" id="KW-1185">Reference proteome</keyword>
<dbReference type="InterPro" id="IPR006669">
    <property type="entry name" value="MgtE_transporter"/>
</dbReference>
<dbReference type="SUPFAM" id="SSF158791">
    <property type="entry name" value="MgtE N-terminal domain-like"/>
    <property type="match status" value="1"/>
</dbReference>
<protein>
    <recommendedName>
        <fullName evidence="9">Magnesium transporter MgtE</fullName>
    </recommendedName>
</protein>
<evidence type="ECO:0000256" key="6">
    <source>
        <dbReference type="ARBA" id="ARBA00022989"/>
    </source>
</evidence>
<dbReference type="InterPro" id="IPR046342">
    <property type="entry name" value="CBS_dom_sf"/>
</dbReference>
<dbReference type="PANTHER" id="PTHR43773:SF1">
    <property type="entry name" value="MAGNESIUM TRANSPORTER MGTE"/>
    <property type="match status" value="1"/>
</dbReference>
<feature type="transmembrane region" description="Helical" evidence="9">
    <location>
        <begin position="289"/>
        <end position="307"/>
    </location>
</feature>
<feature type="domain" description="CBS" evidence="10">
    <location>
        <begin position="144"/>
        <end position="206"/>
    </location>
</feature>
<dbReference type="Pfam" id="PF03448">
    <property type="entry name" value="MgtE_N"/>
    <property type="match status" value="1"/>
</dbReference>
<dbReference type="Gene3D" id="3.10.580.10">
    <property type="entry name" value="CBS-domain"/>
    <property type="match status" value="1"/>
</dbReference>
<evidence type="ECO:0000256" key="3">
    <source>
        <dbReference type="ARBA" id="ARBA00022448"/>
    </source>
</evidence>
<evidence type="ECO:0000259" key="10">
    <source>
        <dbReference type="PROSITE" id="PS51371"/>
    </source>
</evidence>
<feature type="transmembrane region" description="Helical" evidence="9">
    <location>
        <begin position="426"/>
        <end position="449"/>
    </location>
</feature>
<name>A0A2U1DC98_9LACO</name>
<organism evidence="11 12">
    <name type="scientific">Convivina intestini</name>
    <dbReference type="NCBI Taxonomy" id="1505726"/>
    <lineage>
        <taxon>Bacteria</taxon>
        <taxon>Bacillati</taxon>
        <taxon>Bacillota</taxon>
        <taxon>Bacilli</taxon>
        <taxon>Lactobacillales</taxon>
        <taxon>Lactobacillaceae</taxon>
        <taxon>Convivina</taxon>
    </lineage>
</organism>
<dbReference type="InterPro" id="IPR036739">
    <property type="entry name" value="SLC41_membr_dom_sf"/>
</dbReference>
<dbReference type="PANTHER" id="PTHR43773">
    <property type="entry name" value="MAGNESIUM TRANSPORTER MGTE"/>
    <property type="match status" value="1"/>
</dbReference>
<keyword evidence="8" id="KW-0129">CBS domain</keyword>
<keyword evidence="7 9" id="KW-0472">Membrane</keyword>
<sequence>MEMDNEQQLDETVHSLSDLLESGQDEEFINAFDNLHDFEMGKVYAALPARVREVAWRTMDDETLASIFDNLEIEDSDVVDLLSELPPKKGADILERMYADNEADLLQAMPARMVATYLQLLPAEDAQEMRKLIKYDDQTAGALMATEYLAVQKGMRVAEVLEKVKEQASEAESIIYIYVIDADQRLIGVASLRDLLTHPDEMLIDEITNTRVVSVGAEDPQGDVAQVVADYNFFSIPVIDKEQHLLGIITVDDIVDVIDEEAVGEYSGLAAVDVSQTDDTPWHSAIKRIPWLLVLLVLGLTTTALVGSFEGSIRQAPVLAAFITLITGTAGNAGTQSLALSIRRLSVGNDKSIAKNFFSELLSAAILALAAGITIGLVVLLWRQNNDLAAAIGLSMAAAIFLASLLSAIIPVIIDKLGYDPAVANGPFITTLCDLTSVGIYFIIAQQFLTYFVGS</sequence>